<dbReference type="SMART" id="SM00421">
    <property type="entry name" value="HTH_LUXR"/>
    <property type="match status" value="1"/>
</dbReference>
<evidence type="ECO:0000256" key="3">
    <source>
        <dbReference type="ARBA" id="ARBA00023163"/>
    </source>
</evidence>
<dbReference type="EMBL" id="JAMZEL010000010">
    <property type="protein sequence ID" value="MCP1384928.1"/>
    <property type="molecule type" value="Genomic_DNA"/>
</dbReference>
<evidence type="ECO:0000259" key="4">
    <source>
        <dbReference type="PROSITE" id="PS50043"/>
    </source>
</evidence>
<dbReference type="InterPro" id="IPR016032">
    <property type="entry name" value="Sig_transdc_resp-reg_C-effctor"/>
</dbReference>
<keyword evidence="3" id="KW-0804">Transcription</keyword>
<dbReference type="PROSITE" id="PS00622">
    <property type="entry name" value="HTH_LUXR_1"/>
    <property type="match status" value="1"/>
</dbReference>
<protein>
    <submittedName>
        <fullName evidence="5">Helix-turn-helix transcriptional regulator</fullName>
    </submittedName>
</protein>
<accession>A0ABT1FVX8</accession>
<name>A0ABT1FVX8_9BACT</name>
<comment type="caution">
    <text evidence="5">The sequence shown here is derived from an EMBL/GenBank/DDBJ whole genome shotgun (WGS) entry which is preliminary data.</text>
</comment>
<keyword evidence="2" id="KW-0238">DNA-binding</keyword>
<keyword evidence="1" id="KW-0805">Transcription regulation</keyword>
<proteinExistence type="predicted"/>
<dbReference type="PRINTS" id="PR00038">
    <property type="entry name" value="HTHLUXR"/>
</dbReference>
<gene>
    <name evidence="5" type="ORF">NCI00_21000</name>
</gene>
<dbReference type="InterPro" id="IPR000792">
    <property type="entry name" value="Tscrpt_reg_LuxR_C"/>
</dbReference>
<dbReference type="SUPFAM" id="SSF46894">
    <property type="entry name" value="C-terminal effector domain of the bipartite response regulators"/>
    <property type="match status" value="1"/>
</dbReference>
<dbReference type="PANTHER" id="PTHR44688">
    <property type="entry name" value="DNA-BINDING TRANSCRIPTIONAL ACTIVATOR DEVR_DOSR"/>
    <property type="match status" value="1"/>
</dbReference>
<dbReference type="Pfam" id="PF00196">
    <property type="entry name" value="GerE"/>
    <property type="match status" value="1"/>
</dbReference>
<dbReference type="Proteomes" id="UP001204772">
    <property type="component" value="Unassembled WGS sequence"/>
</dbReference>
<dbReference type="PROSITE" id="PS50043">
    <property type="entry name" value="HTH_LUXR_2"/>
    <property type="match status" value="1"/>
</dbReference>
<feature type="domain" description="HTH luxR-type" evidence="4">
    <location>
        <begin position="20"/>
        <end position="85"/>
    </location>
</feature>
<dbReference type="InterPro" id="IPR036388">
    <property type="entry name" value="WH-like_DNA-bd_sf"/>
</dbReference>
<sequence length="89" mass="10166">MTVKQHAEQLEKLKALELFLLKENVLLTRQELRVLYEAVEGKGNAEIAQLMHVCLGTIKTHKHNLITKLGIQGKDEFRKYTAKLAKTLP</sequence>
<organism evidence="5 6">
    <name type="scientific">Runella salmonicolor</name>
    <dbReference type="NCBI Taxonomy" id="2950278"/>
    <lineage>
        <taxon>Bacteria</taxon>
        <taxon>Pseudomonadati</taxon>
        <taxon>Bacteroidota</taxon>
        <taxon>Cytophagia</taxon>
        <taxon>Cytophagales</taxon>
        <taxon>Spirosomataceae</taxon>
        <taxon>Runella</taxon>
    </lineage>
</organism>
<evidence type="ECO:0000256" key="2">
    <source>
        <dbReference type="ARBA" id="ARBA00023125"/>
    </source>
</evidence>
<evidence type="ECO:0000313" key="5">
    <source>
        <dbReference type="EMBL" id="MCP1384928.1"/>
    </source>
</evidence>
<dbReference type="PANTHER" id="PTHR44688:SF16">
    <property type="entry name" value="DNA-BINDING TRANSCRIPTIONAL ACTIVATOR DEVR_DOSR"/>
    <property type="match status" value="1"/>
</dbReference>
<dbReference type="RefSeq" id="WP_253530883.1">
    <property type="nucleotide sequence ID" value="NZ_JAMZEL010000010.1"/>
</dbReference>
<evidence type="ECO:0000256" key="1">
    <source>
        <dbReference type="ARBA" id="ARBA00023015"/>
    </source>
</evidence>
<evidence type="ECO:0000313" key="6">
    <source>
        <dbReference type="Proteomes" id="UP001204772"/>
    </source>
</evidence>
<reference evidence="5 6" key="1">
    <citation type="submission" date="2022-06" db="EMBL/GenBank/DDBJ databases">
        <title>Runella sp. S5 genome sequencing.</title>
        <authorList>
            <person name="Park S."/>
        </authorList>
    </citation>
    <scope>NUCLEOTIDE SEQUENCE [LARGE SCALE GENOMIC DNA]</scope>
    <source>
        <strain evidence="5 6">S5</strain>
    </source>
</reference>
<dbReference type="Gene3D" id="1.10.10.10">
    <property type="entry name" value="Winged helix-like DNA-binding domain superfamily/Winged helix DNA-binding domain"/>
    <property type="match status" value="1"/>
</dbReference>
<keyword evidence="6" id="KW-1185">Reference proteome</keyword>